<evidence type="ECO:0000256" key="2">
    <source>
        <dbReference type="ARBA" id="ARBA00022670"/>
    </source>
</evidence>
<evidence type="ECO:0000256" key="1">
    <source>
        <dbReference type="ARBA" id="ARBA00011073"/>
    </source>
</evidence>
<reference evidence="10" key="1">
    <citation type="journal article" date="2019" name="Int. J. Syst. Evol. Microbiol.">
        <title>The Global Catalogue of Microorganisms (GCM) 10K type strain sequencing project: providing services to taxonomists for standard genome sequencing and annotation.</title>
        <authorList>
            <consortium name="The Broad Institute Genomics Platform"/>
            <consortium name="The Broad Institute Genome Sequencing Center for Infectious Disease"/>
            <person name="Wu L."/>
            <person name="Ma J."/>
        </authorList>
    </citation>
    <scope>NUCLEOTIDE SEQUENCE [LARGE SCALE GENOMIC DNA]</scope>
    <source>
        <strain evidence="10">KCTC 42875</strain>
    </source>
</reference>
<feature type="active site" description="Charge relay system" evidence="5">
    <location>
        <position position="275"/>
    </location>
</feature>
<keyword evidence="3 5" id="KW-0378">Hydrolase</keyword>
<comment type="caution">
    <text evidence="9">The sequence shown here is derived from an EMBL/GenBank/DDBJ whole genome shotgun (WGS) entry which is preliminary data.</text>
</comment>
<dbReference type="PANTHER" id="PTHR43806">
    <property type="entry name" value="PEPTIDASE S8"/>
    <property type="match status" value="1"/>
</dbReference>
<dbReference type="EC" id="3.4.-.-" evidence="9"/>
<dbReference type="Pfam" id="PF00082">
    <property type="entry name" value="Peptidase_S8"/>
    <property type="match status" value="1"/>
</dbReference>
<dbReference type="Pfam" id="PF04151">
    <property type="entry name" value="PPC"/>
    <property type="match status" value="1"/>
</dbReference>
<dbReference type="InterPro" id="IPR034176">
    <property type="entry name" value="Peptidases_S8_13"/>
</dbReference>
<dbReference type="InterPro" id="IPR036852">
    <property type="entry name" value="Peptidase_S8/S53_dom_sf"/>
</dbReference>
<dbReference type="PANTHER" id="PTHR43806:SF11">
    <property type="entry name" value="CEREVISIN-RELATED"/>
    <property type="match status" value="1"/>
</dbReference>
<evidence type="ECO:0000313" key="9">
    <source>
        <dbReference type="EMBL" id="MFC3550972.1"/>
    </source>
</evidence>
<accession>A0ABV7RQS0</accession>
<dbReference type="PRINTS" id="PR00723">
    <property type="entry name" value="SUBTILISIN"/>
</dbReference>
<proteinExistence type="inferred from homology"/>
<evidence type="ECO:0000313" key="10">
    <source>
        <dbReference type="Proteomes" id="UP001595740"/>
    </source>
</evidence>
<sequence>MKKSTRILSTGALATAVIAALSAFASGYTTSPIVSSTASVGAATGSSAAQGTSPGTKVMLASTPQQTNFNRFIVKYKDGAVAQRSQSAALSALNAAATRAGVAGMKAGANGVSTALTLQHVRKLAIGADVIRLSRGLNQTEADALLAQLRSDPAVQYAQPDYIKYRSDFIPNDNRFDLQWHYTNAASGIRAPKAWDTSTGEGVVVAVLDTGYVDHSDLDANIVPGYDFIAAYGQDANNPDIAGDGDGRDADAHDTGDWTDASMPWCGRNSSSSFHGTHVAGTVAAVTNNGIGVAGVAFNAKVQPVRVLGHCGGFTSDIADAITWASGGTVAGAPDNSANHAEVLNLSLGGSGSCGNDTVTQAAVDGAISRGVTVVVAAGNSNADAANFSPASCKGVITVGANGVDGAKSWFSNYGPTVSVTAPGGNATSGDAPDNAWIWSLGNRGTKAPIAGPEGEALIGNIGTSMASPHVAGIVALMQSAAVAAGNPALTPAQVRTILRQTAKPFTVLPPSSTPMGAGIVDAAAAVAAASQPVPTDEPSVLLVNRQAISGQTGAAGDSLLYMINVPAGTRSLNLRSYGGTGDVSLYVSHEVIPTTVLYGRKSAKTGNAEAVVITNPAQGTWYLRVAGEKAFANVSVMGLY</sequence>
<dbReference type="SUPFAM" id="SSF52743">
    <property type="entry name" value="Subtilisin-like"/>
    <property type="match status" value="1"/>
</dbReference>
<evidence type="ECO:0000259" key="7">
    <source>
        <dbReference type="Pfam" id="PF00082"/>
    </source>
</evidence>
<dbReference type="Gene3D" id="2.60.120.380">
    <property type="match status" value="1"/>
</dbReference>
<dbReference type="Proteomes" id="UP001595740">
    <property type="component" value="Unassembled WGS sequence"/>
</dbReference>
<dbReference type="InterPro" id="IPR023828">
    <property type="entry name" value="Peptidase_S8_Ser-AS"/>
</dbReference>
<dbReference type="InterPro" id="IPR000209">
    <property type="entry name" value="Peptidase_S8/S53_dom"/>
</dbReference>
<feature type="signal peptide" evidence="6">
    <location>
        <begin position="1"/>
        <end position="25"/>
    </location>
</feature>
<evidence type="ECO:0000256" key="6">
    <source>
        <dbReference type="SAM" id="SignalP"/>
    </source>
</evidence>
<feature type="active site" description="Charge relay system" evidence="5">
    <location>
        <position position="209"/>
    </location>
</feature>
<feature type="domain" description="Peptidase S8/S53" evidence="7">
    <location>
        <begin position="200"/>
        <end position="504"/>
    </location>
</feature>
<dbReference type="InterPro" id="IPR007280">
    <property type="entry name" value="Peptidase_C_arc/bac"/>
</dbReference>
<feature type="chain" id="PRO_5046279996" evidence="6">
    <location>
        <begin position="26"/>
        <end position="641"/>
    </location>
</feature>
<gene>
    <name evidence="9" type="ORF">ACFOLC_08060</name>
</gene>
<feature type="domain" description="Peptidase C-terminal archaeal/bacterial" evidence="8">
    <location>
        <begin position="558"/>
        <end position="628"/>
    </location>
</feature>
<dbReference type="PROSITE" id="PS00137">
    <property type="entry name" value="SUBTILASE_HIS"/>
    <property type="match status" value="1"/>
</dbReference>
<protein>
    <submittedName>
        <fullName evidence="9">S8 family peptidase</fullName>
        <ecNumber evidence="9">3.4.-.-</ecNumber>
    </submittedName>
</protein>
<dbReference type="CDD" id="cd07496">
    <property type="entry name" value="Peptidases_S8_13"/>
    <property type="match status" value="1"/>
</dbReference>
<comment type="similarity">
    <text evidence="1 5">Belongs to the peptidase S8 family.</text>
</comment>
<evidence type="ECO:0000256" key="3">
    <source>
        <dbReference type="ARBA" id="ARBA00022801"/>
    </source>
</evidence>
<dbReference type="PROSITE" id="PS00138">
    <property type="entry name" value="SUBTILASE_SER"/>
    <property type="match status" value="1"/>
</dbReference>
<dbReference type="InterPro" id="IPR022398">
    <property type="entry name" value="Peptidase_S8_His-AS"/>
</dbReference>
<dbReference type="InterPro" id="IPR050131">
    <property type="entry name" value="Peptidase_S8_subtilisin-like"/>
</dbReference>
<dbReference type="GO" id="GO:0016787">
    <property type="term" value="F:hydrolase activity"/>
    <property type="evidence" value="ECO:0007669"/>
    <property type="project" value="UniProtKB-KW"/>
</dbReference>
<evidence type="ECO:0000256" key="5">
    <source>
        <dbReference type="PROSITE-ProRule" id="PRU01240"/>
    </source>
</evidence>
<keyword evidence="6" id="KW-0732">Signal</keyword>
<evidence type="ECO:0000256" key="4">
    <source>
        <dbReference type="ARBA" id="ARBA00022825"/>
    </source>
</evidence>
<dbReference type="EMBL" id="JBHRXK010000003">
    <property type="protein sequence ID" value="MFC3550972.1"/>
    <property type="molecule type" value="Genomic_DNA"/>
</dbReference>
<feature type="active site" description="Charge relay system" evidence="5">
    <location>
        <position position="465"/>
    </location>
</feature>
<keyword evidence="4 5" id="KW-0720">Serine protease</keyword>
<dbReference type="Gene3D" id="3.40.50.200">
    <property type="entry name" value="Peptidase S8/S53 domain"/>
    <property type="match status" value="1"/>
</dbReference>
<dbReference type="RefSeq" id="WP_386758730.1">
    <property type="nucleotide sequence ID" value="NZ_JBHRXK010000003.1"/>
</dbReference>
<evidence type="ECO:0000259" key="8">
    <source>
        <dbReference type="Pfam" id="PF04151"/>
    </source>
</evidence>
<keyword evidence="2 5" id="KW-0645">Protease</keyword>
<dbReference type="InterPro" id="IPR015500">
    <property type="entry name" value="Peptidase_S8_subtilisin-rel"/>
</dbReference>
<dbReference type="PROSITE" id="PS51892">
    <property type="entry name" value="SUBTILASE"/>
    <property type="match status" value="1"/>
</dbReference>
<organism evidence="9 10">
    <name type="scientific">Lysobacter cavernae</name>
    <dbReference type="NCBI Taxonomy" id="1685901"/>
    <lineage>
        <taxon>Bacteria</taxon>
        <taxon>Pseudomonadati</taxon>
        <taxon>Pseudomonadota</taxon>
        <taxon>Gammaproteobacteria</taxon>
        <taxon>Lysobacterales</taxon>
        <taxon>Lysobacteraceae</taxon>
        <taxon>Lysobacter</taxon>
    </lineage>
</organism>
<keyword evidence="10" id="KW-1185">Reference proteome</keyword>
<name>A0ABV7RQS0_9GAMM</name>